<dbReference type="GO" id="GO:0046503">
    <property type="term" value="P:glycerolipid catabolic process"/>
    <property type="evidence" value="ECO:0007669"/>
    <property type="project" value="TreeGrafter"/>
</dbReference>
<dbReference type="RefSeq" id="WP_173061511.1">
    <property type="nucleotide sequence ID" value="NZ_BAABGO010000022.1"/>
</dbReference>
<keyword evidence="4" id="KW-1185">Reference proteome</keyword>
<gene>
    <name evidence="3" type="ORF">Phou_059900</name>
</gene>
<reference evidence="3 4" key="1">
    <citation type="submission" date="2020-03" db="EMBL/GenBank/DDBJ databases">
        <title>Whole genome shotgun sequence of Phytohabitans houttuyneae NBRC 108639.</title>
        <authorList>
            <person name="Komaki H."/>
            <person name="Tamura T."/>
        </authorList>
    </citation>
    <scope>NUCLEOTIDE SEQUENCE [LARGE SCALE GENOMIC DNA]</scope>
    <source>
        <strain evidence="3 4">NBRC 108639</strain>
    </source>
</reference>
<dbReference type="EMBL" id="BLPF01000002">
    <property type="protein sequence ID" value="GFJ81810.1"/>
    <property type="molecule type" value="Genomic_DNA"/>
</dbReference>
<dbReference type="PANTHER" id="PTHR43433:SF5">
    <property type="entry name" value="AB HYDROLASE-1 DOMAIN-CONTAINING PROTEIN"/>
    <property type="match status" value="1"/>
</dbReference>
<name>A0A6V8KEF1_9ACTN</name>
<proteinExistence type="predicted"/>
<dbReference type="GO" id="GO:0004806">
    <property type="term" value="F:triacylglycerol lipase activity"/>
    <property type="evidence" value="ECO:0007669"/>
    <property type="project" value="TreeGrafter"/>
</dbReference>
<dbReference type="InterPro" id="IPR000073">
    <property type="entry name" value="AB_hydrolase_1"/>
</dbReference>
<protein>
    <submittedName>
        <fullName evidence="3">Hydrolase</fullName>
    </submittedName>
</protein>
<dbReference type="AlphaFoldDB" id="A0A6V8KEF1"/>
<reference evidence="3 4" key="2">
    <citation type="submission" date="2020-03" db="EMBL/GenBank/DDBJ databases">
        <authorList>
            <person name="Ichikawa N."/>
            <person name="Kimura A."/>
            <person name="Kitahashi Y."/>
            <person name="Uohara A."/>
        </authorList>
    </citation>
    <scope>NUCLEOTIDE SEQUENCE [LARGE SCALE GENOMIC DNA]</scope>
    <source>
        <strain evidence="3 4">NBRC 108639</strain>
    </source>
</reference>
<evidence type="ECO:0000259" key="2">
    <source>
        <dbReference type="Pfam" id="PF00561"/>
    </source>
</evidence>
<feature type="region of interest" description="Disordered" evidence="1">
    <location>
        <begin position="171"/>
        <end position="193"/>
    </location>
</feature>
<feature type="domain" description="AB hydrolase-1" evidence="2">
    <location>
        <begin position="27"/>
        <end position="223"/>
    </location>
</feature>
<dbReference type="Proteomes" id="UP000482800">
    <property type="component" value="Unassembled WGS sequence"/>
</dbReference>
<dbReference type="SUPFAM" id="SSF53474">
    <property type="entry name" value="alpha/beta-Hydrolases"/>
    <property type="match status" value="1"/>
</dbReference>
<accession>A0A6V8KEF1</accession>
<evidence type="ECO:0000313" key="3">
    <source>
        <dbReference type="EMBL" id="GFJ81810.1"/>
    </source>
</evidence>
<dbReference type="InterPro" id="IPR029058">
    <property type="entry name" value="AB_hydrolase_fold"/>
</dbReference>
<organism evidence="3 4">
    <name type="scientific">Phytohabitans houttuyneae</name>
    <dbReference type="NCBI Taxonomy" id="1076126"/>
    <lineage>
        <taxon>Bacteria</taxon>
        <taxon>Bacillati</taxon>
        <taxon>Actinomycetota</taxon>
        <taxon>Actinomycetes</taxon>
        <taxon>Micromonosporales</taxon>
        <taxon>Micromonosporaceae</taxon>
    </lineage>
</organism>
<sequence>MTDVDPAAHSLDVPGARLYYERRGSGPLLLLLGSPMDSARFAGLARALADRHTVVTYDPRGIGNSTREDATSDLTPEQQADDVRRLLEALDGGPVDVFASSGGAVVGLALVTAHPDLVRTLVAHEPPVVDVLADRAQVHAQVEHIYDTYRTHGPERAKAMHVYMVHAGVAAPPTTRTSTPPREPSTEERDRKRAKTHVYYAHLLRPTTRYRPDIEKLCAASTRIVIGCGATSKGQLASRAAVALAARLGVSPVEFPGDHLGFVPLPEECAEVLHHVLQETP</sequence>
<dbReference type="Pfam" id="PF00561">
    <property type="entry name" value="Abhydrolase_1"/>
    <property type="match status" value="1"/>
</dbReference>
<comment type="caution">
    <text evidence="3">The sequence shown here is derived from an EMBL/GenBank/DDBJ whole genome shotgun (WGS) entry which is preliminary data.</text>
</comment>
<evidence type="ECO:0000313" key="4">
    <source>
        <dbReference type="Proteomes" id="UP000482800"/>
    </source>
</evidence>
<dbReference type="InterPro" id="IPR050471">
    <property type="entry name" value="AB_hydrolase"/>
</dbReference>
<dbReference type="Gene3D" id="3.40.50.1820">
    <property type="entry name" value="alpha/beta hydrolase"/>
    <property type="match status" value="1"/>
</dbReference>
<evidence type="ECO:0000256" key="1">
    <source>
        <dbReference type="SAM" id="MobiDB-lite"/>
    </source>
</evidence>
<keyword evidence="3" id="KW-0378">Hydrolase</keyword>
<dbReference type="PANTHER" id="PTHR43433">
    <property type="entry name" value="HYDROLASE, ALPHA/BETA FOLD FAMILY PROTEIN"/>
    <property type="match status" value="1"/>
</dbReference>